<evidence type="ECO:0000313" key="1">
    <source>
        <dbReference type="EMBL" id="PRQ02683.1"/>
    </source>
</evidence>
<evidence type="ECO:0000313" key="2">
    <source>
        <dbReference type="Proteomes" id="UP000238823"/>
    </source>
</evidence>
<dbReference type="Proteomes" id="UP000238823">
    <property type="component" value="Unassembled WGS sequence"/>
</dbReference>
<proteinExistence type="predicted"/>
<protein>
    <recommendedName>
        <fullName evidence="3">SCP2 domain-containing protein</fullName>
    </recommendedName>
</protein>
<dbReference type="EMBL" id="PVNL01000111">
    <property type="protein sequence ID" value="PRQ02683.1"/>
    <property type="molecule type" value="Genomic_DNA"/>
</dbReference>
<name>A0A2S9YC59_9BACT</name>
<comment type="caution">
    <text evidence="1">The sequence shown here is derived from an EMBL/GenBank/DDBJ whole genome shotgun (WGS) entry which is preliminary data.</text>
</comment>
<accession>A0A2S9YC59</accession>
<gene>
    <name evidence="1" type="ORF">ENSA7_55120</name>
</gene>
<dbReference type="InterPro" id="IPR036527">
    <property type="entry name" value="SCP2_sterol-bd_dom_sf"/>
</dbReference>
<dbReference type="SUPFAM" id="SSF55718">
    <property type="entry name" value="SCP-like"/>
    <property type="match status" value="1"/>
</dbReference>
<reference evidence="1 2" key="1">
    <citation type="submission" date="2018-03" db="EMBL/GenBank/DDBJ databases">
        <title>Draft Genome Sequences of the Obligatory Marine Myxobacteria Enhygromyxa salina SWB007.</title>
        <authorList>
            <person name="Poehlein A."/>
            <person name="Moghaddam J.A."/>
            <person name="Harms H."/>
            <person name="Alanjari M."/>
            <person name="Koenig G.M."/>
            <person name="Daniel R."/>
            <person name="Schaeberle T.F."/>
        </authorList>
    </citation>
    <scope>NUCLEOTIDE SEQUENCE [LARGE SCALE GENOMIC DNA]</scope>
    <source>
        <strain evidence="1 2">SWB007</strain>
    </source>
</reference>
<evidence type="ECO:0008006" key="3">
    <source>
        <dbReference type="Google" id="ProtNLM"/>
    </source>
</evidence>
<dbReference type="AlphaFoldDB" id="A0A2S9YC59"/>
<organism evidence="1 2">
    <name type="scientific">Enhygromyxa salina</name>
    <dbReference type="NCBI Taxonomy" id="215803"/>
    <lineage>
        <taxon>Bacteria</taxon>
        <taxon>Pseudomonadati</taxon>
        <taxon>Myxococcota</taxon>
        <taxon>Polyangia</taxon>
        <taxon>Nannocystales</taxon>
        <taxon>Nannocystaceae</taxon>
        <taxon>Enhygromyxa</taxon>
    </lineage>
</organism>
<sequence length="150" mass="16531">MSSLCLGRTLSRPLAALFVEPPNAKTPMSARAASGFSLRDWYNADVDVKKIFEKMPSRYIKGSAEKPTTYYFSIGDEKFTVKIDAEAATVESGKTVENADCVLKTTPDLFEKMVLKGKAPGPIDIARGKIKTNDPMGLQKLRTMFDFKGI</sequence>
<dbReference type="Gene3D" id="3.30.1050.10">
    <property type="entry name" value="SCP2 sterol-binding domain"/>
    <property type="match status" value="1"/>
</dbReference>